<proteinExistence type="predicted"/>
<organism evidence="1 2">
    <name type="scientific">Kibdelosporangium phytohabitans</name>
    <dbReference type="NCBI Taxonomy" id="860235"/>
    <lineage>
        <taxon>Bacteria</taxon>
        <taxon>Bacillati</taxon>
        <taxon>Actinomycetota</taxon>
        <taxon>Actinomycetes</taxon>
        <taxon>Pseudonocardiales</taxon>
        <taxon>Pseudonocardiaceae</taxon>
        <taxon>Kibdelosporangium</taxon>
    </lineage>
</organism>
<keyword evidence="2" id="KW-1185">Reference proteome</keyword>
<evidence type="ECO:0000313" key="2">
    <source>
        <dbReference type="Proteomes" id="UP000063699"/>
    </source>
</evidence>
<dbReference type="InterPro" id="IPR001387">
    <property type="entry name" value="Cro/C1-type_HTH"/>
</dbReference>
<dbReference type="GO" id="GO:0003677">
    <property type="term" value="F:DNA binding"/>
    <property type="evidence" value="ECO:0007669"/>
    <property type="project" value="InterPro"/>
</dbReference>
<dbReference type="InterPro" id="IPR010982">
    <property type="entry name" value="Lambda_DNA-bd_dom_sf"/>
</dbReference>
<accession>A0A0N9I634</accession>
<reference evidence="1 2" key="1">
    <citation type="submission" date="2015-07" db="EMBL/GenBank/DDBJ databases">
        <title>Genome sequencing of Kibdelosporangium phytohabitans.</title>
        <authorList>
            <person name="Qin S."/>
            <person name="Xing K."/>
        </authorList>
    </citation>
    <scope>NUCLEOTIDE SEQUENCE [LARGE SCALE GENOMIC DNA]</scope>
    <source>
        <strain evidence="1 2">KLBMP1111</strain>
    </source>
</reference>
<evidence type="ECO:0000313" key="1">
    <source>
        <dbReference type="EMBL" id="ALG13564.1"/>
    </source>
</evidence>
<dbReference type="AlphaFoldDB" id="A0A0N9I634"/>
<dbReference type="Pfam" id="PF13560">
    <property type="entry name" value="HTH_31"/>
    <property type="match status" value="1"/>
</dbReference>
<dbReference type="Gene3D" id="1.10.260.40">
    <property type="entry name" value="lambda repressor-like DNA-binding domains"/>
    <property type="match status" value="1"/>
</dbReference>
<dbReference type="CDD" id="cd00093">
    <property type="entry name" value="HTH_XRE"/>
    <property type="match status" value="1"/>
</dbReference>
<dbReference type="RefSeq" id="WP_054295451.1">
    <property type="nucleotide sequence ID" value="NZ_CP012752.1"/>
</dbReference>
<dbReference type="EMBL" id="CP012752">
    <property type="protein sequence ID" value="ALG13564.1"/>
    <property type="molecule type" value="Genomic_DNA"/>
</dbReference>
<name>A0A0N9I634_9PSEU</name>
<sequence length="94" mass="10296">MKGPFKPNVESLVLARQLRQLRENTGLTQGAVDGQLGGSVSKVHRIEQGQSPWPGELGVMLDMNKVPNATQAVLRDTWGEAWRARAEQGELTDS</sequence>
<dbReference type="OrthoDB" id="3692765at2"/>
<dbReference type="SUPFAM" id="SSF47413">
    <property type="entry name" value="lambda repressor-like DNA-binding domains"/>
    <property type="match status" value="1"/>
</dbReference>
<gene>
    <name evidence="1" type="ORF">AOZ06_47890</name>
</gene>
<dbReference type="Proteomes" id="UP000063699">
    <property type="component" value="Chromosome"/>
</dbReference>
<evidence type="ECO:0008006" key="3">
    <source>
        <dbReference type="Google" id="ProtNLM"/>
    </source>
</evidence>
<dbReference type="KEGG" id="kphy:AOZ06_47890"/>
<protein>
    <recommendedName>
        <fullName evidence="3">HTH cro/C1-type domain-containing protein</fullName>
    </recommendedName>
</protein>